<name>A0A9P4P6T8_9PLEO</name>
<keyword evidence="4" id="KW-1185">Reference proteome</keyword>
<keyword evidence="2" id="KW-0732">Signal</keyword>
<evidence type="ECO:0000313" key="3">
    <source>
        <dbReference type="EMBL" id="KAF2438312.1"/>
    </source>
</evidence>
<dbReference type="AlphaFoldDB" id="A0A9P4P6T8"/>
<accession>A0A9P4P6T8</accession>
<feature type="compositionally biased region" description="Acidic residues" evidence="1">
    <location>
        <begin position="103"/>
        <end position="113"/>
    </location>
</feature>
<comment type="caution">
    <text evidence="3">The sequence shown here is derived from an EMBL/GenBank/DDBJ whole genome shotgun (WGS) entry which is preliminary data.</text>
</comment>
<protein>
    <recommendedName>
        <fullName evidence="5">Extracellular membrane protein CFEM domain-containing protein</fullName>
    </recommendedName>
</protein>
<feature type="region of interest" description="Disordered" evidence="1">
    <location>
        <begin position="56"/>
        <end position="129"/>
    </location>
</feature>
<reference evidence="3" key="1">
    <citation type="journal article" date="2020" name="Stud. Mycol.">
        <title>101 Dothideomycetes genomes: a test case for predicting lifestyles and emergence of pathogens.</title>
        <authorList>
            <person name="Haridas S."/>
            <person name="Albert R."/>
            <person name="Binder M."/>
            <person name="Bloem J."/>
            <person name="Labutti K."/>
            <person name="Salamov A."/>
            <person name="Andreopoulos B."/>
            <person name="Baker S."/>
            <person name="Barry K."/>
            <person name="Bills G."/>
            <person name="Bluhm B."/>
            <person name="Cannon C."/>
            <person name="Castanera R."/>
            <person name="Culley D."/>
            <person name="Daum C."/>
            <person name="Ezra D."/>
            <person name="Gonzalez J."/>
            <person name="Henrissat B."/>
            <person name="Kuo A."/>
            <person name="Liang C."/>
            <person name="Lipzen A."/>
            <person name="Lutzoni F."/>
            <person name="Magnuson J."/>
            <person name="Mondo S."/>
            <person name="Nolan M."/>
            <person name="Ohm R."/>
            <person name="Pangilinan J."/>
            <person name="Park H.-J."/>
            <person name="Ramirez L."/>
            <person name="Alfaro M."/>
            <person name="Sun H."/>
            <person name="Tritt A."/>
            <person name="Yoshinaga Y."/>
            <person name="Zwiers L.-H."/>
            <person name="Turgeon B."/>
            <person name="Goodwin S."/>
            <person name="Spatafora J."/>
            <person name="Crous P."/>
            <person name="Grigoriev I."/>
        </authorList>
    </citation>
    <scope>NUCLEOTIDE SEQUENCE</scope>
    <source>
        <strain evidence="3">CBS 690.94</strain>
    </source>
</reference>
<feature type="chain" id="PRO_5040329712" description="Extracellular membrane protein CFEM domain-containing protein" evidence="2">
    <location>
        <begin position="26"/>
        <end position="423"/>
    </location>
</feature>
<feature type="signal peptide" evidence="2">
    <location>
        <begin position="1"/>
        <end position="25"/>
    </location>
</feature>
<evidence type="ECO:0000256" key="2">
    <source>
        <dbReference type="SAM" id="SignalP"/>
    </source>
</evidence>
<organism evidence="3 4">
    <name type="scientific">Karstenula rhodostoma CBS 690.94</name>
    <dbReference type="NCBI Taxonomy" id="1392251"/>
    <lineage>
        <taxon>Eukaryota</taxon>
        <taxon>Fungi</taxon>
        <taxon>Dikarya</taxon>
        <taxon>Ascomycota</taxon>
        <taxon>Pezizomycotina</taxon>
        <taxon>Dothideomycetes</taxon>
        <taxon>Pleosporomycetidae</taxon>
        <taxon>Pleosporales</taxon>
        <taxon>Massarineae</taxon>
        <taxon>Didymosphaeriaceae</taxon>
        <taxon>Karstenula</taxon>
    </lineage>
</organism>
<feature type="region of interest" description="Disordered" evidence="1">
    <location>
        <begin position="167"/>
        <end position="201"/>
    </location>
</feature>
<dbReference type="OrthoDB" id="3796816at2759"/>
<feature type="compositionally biased region" description="Gly residues" evidence="1">
    <location>
        <begin position="62"/>
        <end position="83"/>
    </location>
</feature>
<feature type="compositionally biased region" description="Low complexity" evidence="1">
    <location>
        <begin position="341"/>
        <end position="365"/>
    </location>
</feature>
<sequence length="423" mass="45083">MMFPILSLLQVLLCSLVVFVSLGNATNPLPAPRPVAVATSFVPDASKLIPIPLKAVAPNRRGSGGGSKGGGSGGGRGGGGRNSKGGSRSGRKTLPRLRPLPREEDEITAEDDASVFSLRSSEDEEGDEQVLFESFDEPNLAFYSKMYDFFAVKENYLPTGAENPYAEATDTPQDPFPSNGWRDRPTGKPIRITRTASSPTEHEVTATFRPTEATDACKAWSTLRSFCGNAGQDCACYSGTYYVPDQWNSLADACASVASKCSGTDEHDDVWCRFGSTAYDYNTYCPDLPRDESVTSAKFAEIANLPEDSGGEPMETPNSTPDEPTTRDDLGSTPEEETTTSDEPVVLETSSPSSTPATNPAQTTTESSIVLIFSTGFPSDFPACLPSCGATSAPTGSWSSRSLDPILASTFAWLSLLTAMLFL</sequence>
<dbReference type="EMBL" id="MU001512">
    <property type="protein sequence ID" value="KAF2438312.1"/>
    <property type="molecule type" value="Genomic_DNA"/>
</dbReference>
<dbReference type="Proteomes" id="UP000799764">
    <property type="component" value="Unassembled WGS sequence"/>
</dbReference>
<gene>
    <name evidence="3" type="ORF">P171DRAFT_477237</name>
</gene>
<evidence type="ECO:0008006" key="5">
    <source>
        <dbReference type="Google" id="ProtNLM"/>
    </source>
</evidence>
<proteinExistence type="predicted"/>
<evidence type="ECO:0000313" key="4">
    <source>
        <dbReference type="Proteomes" id="UP000799764"/>
    </source>
</evidence>
<feature type="region of interest" description="Disordered" evidence="1">
    <location>
        <begin position="303"/>
        <end position="365"/>
    </location>
</feature>
<evidence type="ECO:0000256" key="1">
    <source>
        <dbReference type="SAM" id="MobiDB-lite"/>
    </source>
</evidence>